<dbReference type="AlphaFoldDB" id="A0A1E5XS25"/>
<dbReference type="RefSeq" id="WP_055885845.1">
    <property type="nucleotide sequence ID" value="NZ_LAJE02000159.1"/>
</dbReference>
<name>A0A1E5XS25_9HYPH</name>
<keyword evidence="1" id="KW-0812">Transmembrane</keyword>
<reference evidence="2 3" key="1">
    <citation type="journal article" date="2015" name="Genome Announc.">
        <title>Genome Assemblies of Three Soil-Associated Devosia species: D. insulae, D. limi, and D. soli.</title>
        <authorList>
            <person name="Hassan Y.I."/>
            <person name="Lepp D."/>
            <person name="Zhou T."/>
        </authorList>
    </citation>
    <scope>NUCLEOTIDE SEQUENCE [LARGE SCALE GENOMIC DNA]</scope>
    <source>
        <strain evidence="2 3">DS-56</strain>
    </source>
</reference>
<protein>
    <recommendedName>
        <fullName evidence="4">DUF3311 domain-containing protein</fullName>
    </recommendedName>
</protein>
<feature type="transmembrane region" description="Helical" evidence="1">
    <location>
        <begin position="42"/>
        <end position="60"/>
    </location>
</feature>
<gene>
    <name evidence="2" type="ORF">VW23_016405</name>
</gene>
<dbReference type="Proteomes" id="UP000095463">
    <property type="component" value="Unassembled WGS sequence"/>
</dbReference>
<comment type="caution">
    <text evidence="2">The sequence shown here is derived from an EMBL/GenBank/DDBJ whole genome shotgun (WGS) entry which is preliminary data.</text>
</comment>
<evidence type="ECO:0000313" key="2">
    <source>
        <dbReference type="EMBL" id="OEO31390.1"/>
    </source>
</evidence>
<keyword evidence="1" id="KW-0472">Membrane</keyword>
<proteinExistence type="predicted"/>
<organism evidence="2 3">
    <name type="scientific">Devosia insulae DS-56</name>
    <dbReference type="NCBI Taxonomy" id="1116389"/>
    <lineage>
        <taxon>Bacteria</taxon>
        <taxon>Pseudomonadati</taxon>
        <taxon>Pseudomonadota</taxon>
        <taxon>Alphaproteobacteria</taxon>
        <taxon>Hyphomicrobiales</taxon>
        <taxon>Devosiaceae</taxon>
        <taxon>Devosia</taxon>
    </lineage>
</organism>
<keyword evidence="3" id="KW-1185">Reference proteome</keyword>
<dbReference type="EMBL" id="LAJE02000159">
    <property type="protein sequence ID" value="OEO31390.1"/>
    <property type="molecule type" value="Genomic_DNA"/>
</dbReference>
<accession>A0A1E5XS25</accession>
<sequence>MERRKLESAALFLSLLGVLLILPPLAVVFQLERRLFGVPFEVIYLFVCWLGLIAAAFWLGRRLPREAEAEPPAEGED</sequence>
<keyword evidence="1" id="KW-1133">Transmembrane helix</keyword>
<evidence type="ECO:0000313" key="3">
    <source>
        <dbReference type="Proteomes" id="UP000095463"/>
    </source>
</evidence>
<evidence type="ECO:0000256" key="1">
    <source>
        <dbReference type="SAM" id="Phobius"/>
    </source>
</evidence>
<evidence type="ECO:0008006" key="4">
    <source>
        <dbReference type="Google" id="ProtNLM"/>
    </source>
</evidence>